<accession>C6RF52</accession>
<dbReference type="NCBIfam" id="TIGR00530">
    <property type="entry name" value="AGP_acyltrn"/>
    <property type="match status" value="1"/>
</dbReference>
<feature type="transmembrane region" description="Helical" evidence="19">
    <location>
        <begin position="6"/>
        <end position="29"/>
    </location>
</feature>
<evidence type="ECO:0000256" key="5">
    <source>
        <dbReference type="ARBA" id="ARBA00008655"/>
    </source>
</evidence>
<dbReference type="AlphaFoldDB" id="C6RF52"/>
<keyword evidence="12 18" id="KW-0443">Lipid metabolism</keyword>
<dbReference type="CDD" id="cd07989">
    <property type="entry name" value="LPLAT_AGPAT-like"/>
    <property type="match status" value="1"/>
</dbReference>
<dbReference type="STRING" id="553219.CAMSH0001_0357"/>
<comment type="subcellular location">
    <subcellularLocation>
        <location evidence="2">Cell inner membrane</location>
        <topology evidence="2">Peripheral membrane protein</topology>
    </subcellularLocation>
</comment>
<keyword evidence="19" id="KW-1133">Transmembrane helix</keyword>
<feature type="domain" description="Phospholipid/glycerol acyltransferase" evidence="20">
    <location>
        <begin position="63"/>
        <end position="177"/>
    </location>
</feature>
<dbReference type="UniPathway" id="UPA00557">
    <property type="reaction ID" value="UER00613"/>
</dbReference>
<keyword evidence="8" id="KW-1003">Cell membrane</keyword>
<dbReference type="PANTHER" id="PTHR10434:SF59">
    <property type="entry name" value="1-ACYL-SN-GLYCEROL-3-PHOSPHATE ACYLTRANSFERASE"/>
    <property type="match status" value="1"/>
</dbReference>
<gene>
    <name evidence="21" type="ORF">CAMSH0001_0357</name>
</gene>
<evidence type="ECO:0000256" key="12">
    <source>
        <dbReference type="ARBA" id="ARBA00023098"/>
    </source>
</evidence>
<dbReference type="Proteomes" id="UP000003107">
    <property type="component" value="Unassembled WGS sequence"/>
</dbReference>
<evidence type="ECO:0000256" key="1">
    <source>
        <dbReference type="ARBA" id="ARBA00001141"/>
    </source>
</evidence>
<keyword evidence="9 18" id="KW-0444">Lipid biosynthesis</keyword>
<keyword evidence="15 18" id="KW-1208">Phospholipid metabolism</keyword>
<dbReference type="eggNOG" id="COG0204">
    <property type="taxonomic scope" value="Bacteria"/>
</dbReference>
<evidence type="ECO:0000256" key="9">
    <source>
        <dbReference type="ARBA" id="ARBA00022516"/>
    </source>
</evidence>
<comment type="function">
    <text evidence="17">Converts lysophosphatidic acid (LPA) into phosphatidic acid by incorporating acyl moiety at the 2 position.</text>
</comment>
<comment type="similarity">
    <text evidence="5 18">Belongs to the 1-acyl-sn-glycerol-3-phosphate acyltransferase family.</text>
</comment>
<dbReference type="PANTHER" id="PTHR10434">
    <property type="entry name" value="1-ACYL-SN-GLYCEROL-3-PHOSPHATE ACYLTRANSFERASE"/>
    <property type="match status" value="1"/>
</dbReference>
<keyword evidence="19" id="KW-0812">Transmembrane</keyword>
<dbReference type="GO" id="GO:0016024">
    <property type="term" value="P:CDP-diacylglycerol biosynthetic process"/>
    <property type="evidence" value="ECO:0007669"/>
    <property type="project" value="UniProtKB-UniPathway"/>
</dbReference>
<keyword evidence="10" id="KW-0997">Cell inner membrane</keyword>
<evidence type="ECO:0000256" key="17">
    <source>
        <dbReference type="ARBA" id="ARBA00037183"/>
    </source>
</evidence>
<evidence type="ECO:0000256" key="8">
    <source>
        <dbReference type="ARBA" id="ARBA00022475"/>
    </source>
</evidence>
<evidence type="ECO:0000256" key="2">
    <source>
        <dbReference type="ARBA" id="ARBA00004417"/>
    </source>
</evidence>
<evidence type="ECO:0000256" key="6">
    <source>
        <dbReference type="ARBA" id="ARBA00013211"/>
    </source>
</evidence>
<evidence type="ECO:0000256" key="14">
    <source>
        <dbReference type="ARBA" id="ARBA00023209"/>
    </source>
</evidence>
<evidence type="ECO:0000256" key="16">
    <source>
        <dbReference type="ARBA" id="ARBA00023315"/>
    </source>
</evidence>
<reference evidence="21 22" key="1">
    <citation type="submission" date="2009-07" db="EMBL/GenBank/DDBJ databases">
        <authorList>
            <person name="Madupu R."/>
            <person name="Sebastian Y."/>
            <person name="Durkin A.S."/>
            <person name="Torralba M."/>
            <person name="Methe B."/>
            <person name="Sutton G.G."/>
            <person name="Strausberg R.L."/>
            <person name="Nelson K.E."/>
        </authorList>
    </citation>
    <scope>NUCLEOTIDE SEQUENCE [LARGE SCALE GENOMIC DNA]</scope>
    <source>
        <strain evidence="21 22">RM3277</strain>
    </source>
</reference>
<dbReference type="SMART" id="SM00563">
    <property type="entry name" value="PlsC"/>
    <property type="match status" value="1"/>
</dbReference>
<sequence length="228" mass="26123">MIFSRIKAAYFAVEFLISILLVVFFMWLFKKHIHGVRKIWGRSQRLFGFYSLEVVGKFDECANMIIMNHQSMLDIVVLEEVYPKNLCWIAKKEIADLPVIGQIIHVPQMISVERENKRSLIKLVKDAQDRVEKGRVLAIFPEGTRSHSKELLPFKGGAKIIADKLNLKIQPIVITGSDILDVKNFSFKNGKIKIICLDLIDTAAPEWLESARAKMQETLDNERQKAAI</sequence>
<keyword evidence="22" id="KW-1185">Reference proteome</keyword>
<organism evidence="21 22">
    <name type="scientific">Campylobacter showae RM3277</name>
    <dbReference type="NCBI Taxonomy" id="553219"/>
    <lineage>
        <taxon>Bacteria</taxon>
        <taxon>Pseudomonadati</taxon>
        <taxon>Campylobacterota</taxon>
        <taxon>Epsilonproteobacteria</taxon>
        <taxon>Campylobacterales</taxon>
        <taxon>Campylobacteraceae</taxon>
        <taxon>Campylobacter</taxon>
    </lineage>
</organism>
<name>C6RF52_9BACT</name>
<comment type="pathway">
    <text evidence="3">Phospholipid metabolism; CDP-diacylglycerol biosynthesis; CDP-diacylglycerol from sn-glycerol 3-phosphate: step 2/3.</text>
</comment>
<dbReference type="EMBL" id="ACVQ01000017">
    <property type="protein sequence ID" value="EET79860.1"/>
    <property type="molecule type" value="Genomic_DNA"/>
</dbReference>
<dbReference type="GO" id="GO:0003841">
    <property type="term" value="F:1-acylglycerol-3-phosphate O-acyltransferase activity"/>
    <property type="evidence" value="ECO:0007669"/>
    <property type="project" value="UniProtKB-UniRule"/>
</dbReference>
<evidence type="ECO:0000313" key="22">
    <source>
        <dbReference type="Proteomes" id="UP000003107"/>
    </source>
</evidence>
<evidence type="ECO:0000256" key="4">
    <source>
        <dbReference type="ARBA" id="ARBA00005189"/>
    </source>
</evidence>
<evidence type="ECO:0000256" key="18">
    <source>
        <dbReference type="RuleBase" id="RU361267"/>
    </source>
</evidence>
<evidence type="ECO:0000256" key="13">
    <source>
        <dbReference type="ARBA" id="ARBA00023136"/>
    </source>
</evidence>
<dbReference type="EC" id="2.3.1.51" evidence="6 18"/>
<dbReference type="RefSeq" id="WP_002947789.1">
    <property type="nucleotide sequence ID" value="NZ_ACVQ01000017.1"/>
</dbReference>
<keyword evidence="16 18" id="KW-0012">Acyltransferase</keyword>
<dbReference type="GeneID" id="60990395"/>
<evidence type="ECO:0000256" key="10">
    <source>
        <dbReference type="ARBA" id="ARBA00022519"/>
    </source>
</evidence>
<dbReference type="GO" id="GO:0006654">
    <property type="term" value="P:phosphatidic acid biosynthetic process"/>
    <property type="evidence" value="ECO:0007669"/>
    <property type="project" value="TreeGrafter"/>
</dbReference>
<comment type="domain">
    <text evidence="18">The HXXXXD motif is essential for acyltransferase activity and may constitute the binding site for the phosphate moiety of the glycerol-3-phosphate.</text>
</comment>
<evidence type="ECO:0000256" key="3">
    <source>
        <dbReference type="ARBA" id="ARBA00004728"/>
    </source>
</evidence>
<comment type="pathway">
    <text evidence="4">Lipid metabolism.</text>
</comment>
<evidence type="ECO:0000256" key="15">
    <source>
        <dbReference type="ARBA" id="ARBA00023264"/>
    </source>
</evidence>
<dbReference type="SUPFAM" id="SSF69593">
    <property type="entry name" value="Glycerol-3-phosphate (1)-acyltransferase"/>
    <property type="match status" value="1"/>
</dbReference>
<evidence type="ECO:0000256" key="19">
    <source>
        <dbReference type="SAM" id="Phobius"/>
    </source>
</evidence>
<proteinExistence type="inferred from homology"/>
<dbReference type="OrthoDB" id="9809618at2"/>
<protein>
    <recommendedName>
        <fullName evidence="7 18">1-acyl-sn-glycerol-3-phosphate acyltransferase</fullName>
        <ecNumber evidence="6 18">2.3.1.51</ecNumber>
    </recommendedName>
</protein>
<dbReference type="InterPro" id="IPR004552">
    <property type="entry name" value="AGP_acyltrans"/>
</dbReference>
<evidence type="ECO:0000259" key="20">
    <source>
        <dbReference type="SMART" id="SM00563"/>
    </source>
</evidence>
<dbReference type="InterPro" id="IPR002123">
    <property type="entry name" value="Plipid/glycerol_acylTrfase"/>
</dbReference>
<keyword evidence="13 19" id="KW-0472">Membrane</keyword>
<dbReference type="GO" id="GO:0005886">
    <property type="term" value="C:plasma membrane"/>
    <property type="evidence" value="ECO:0007669"/>
    <property type="project" value="UniProtKB-SubCell"/>
</dbReference>
<evidence type="ECO:0000256" key="11">
    <source>
        <dbReference type="ARBA" id="ARBA00022679"/>
    </source>
</evidence>
<evidence type="ECO:0000313" key="21">
    <source>
        <dbReference type="EMBL" id="EET79860.1"/>
    </source>
</evidence>
<dbReference type="Pfam" id="PF01553">
    <property type="entry name" value="Acyltransferase"/>
    <property type="match status" value="1"/>
</dbReference>
<keyword evidence="14 18" id="KW-0594">Phospholipid biosynthesis</keyword>
<evidence type="ECO:0000256" key="7">
    <source>
        <dbReference type="ARBA" id="ARBA00016139"/>
    </source>
</evidence>
<comment type="caution">
    <text evidence="21">The sequence shown here is derived from an EMBL/GenBank/DDBJ whole genome shotgun (WGS) entry which is preliminary data.</text>
</comment>
<comment type="catalytic activity">
    <reaction evidence="1 18">
        <text>a 1-acyl-sn-glycero-3-phosphate + an acyl-CoA = a 1,2-diacyl-sn-glycero-3-phosphate + CoA</text>
        <dbReference type="Rhea" id="RHEA:19709"/>
        <dbReference type="ChEBI" id="CHEBI:57287"/>
        <dbReference type="ChEBI" id="CHEBI:57970"/>
        <dbReference type="ChEBI" id="CHEBI:58342"/>
        <dbReference type="ChEBI" id="CHEBI:58608"/>
        <dbReference type="EC" id="2.3.1.51"/>
    </reaction>
</comment>
<keyword evidence="11 18" id="KW-0808">Transferase</keyword>